<gene>
    <name evidence="1" type="ORF">LCGC14_2378810</name>
</gene>
<sequence>MVGRRSWLVCCLIAALPVGAMADPLPYKAKTPGPRQVIAAYIGKTEQWDADCDGGIYFGPNNQARAWCAQSSDSLGAGTWTVDSYGRMCHNLTWYWPNNGRAGSSPGEKSCIQHVVDRFDRVWRSYPGQSEWWPVKGDASLTRGYIYQNEVAGLKKKLGI</sequence>
<evidence type="ECO:0000313" key="1">
    <source>
        <dbReference type="EMBL" id="KKL28073.1"/>
    </source>
</evidence>
<organism evidence="1">
    <name type="scientific">marine sediment metagenome</name>
    <dbReference type="NCBI Taxonomy" id="412755"/>
    <lineage>
        <taxon>unclassified sequences</taxon>
        <taxon>metagenomes</taxon>
        <taxon>ecological metagenomes</taxon>
    </lineage>
</organism>
<dbReference type="Pfam" id="PF06191">
    <property type="entry name" value="DUF995"/>
    <property type="match status" value="1"/>
</dbReference>
<proteinExistence type="predicted"/>
<dbReference type="EMBL" id="LAZR01035226">
    <property type="protein sequence ID" value="KKL28073.1"/>
    <property type="molecule type" value="Genomic_DNA"/>
</dbReference>
<dbReference type="AlphaFoldDB" id="A0A0F9EW91"/>
<accession>A0A0F9EW91</accession>
<protein>
    <submittedName>
        <fullName evidence="1">Uncharacterized protein</fullName>
    </submittedName>
</protein>
<comment type="caution">
    <text evidence="1">The sequence shown here is derived from an EMBL/GenBank/DDBJ whole genome shotgun (WGS) entry which is preliminary data.</text>
</comment>
<reference evidence="1" key="1">
    <citation type="journal article" date="2015" name="Nature">
        <title>Complex archaea that bridge the gap between prokaryotes and eukaryotes.</title>
        <authorList>
            <person name="Spang A."/>
            <person name="Saw J.H."/>
            <person name="Jorgensen S.L."/>
            <person name="Zaremba-Niedzwiedzka K."/>
            <person name="Martijn J."/>
            <person name="Lind A.E."/>
            <person name="van Eijk R."/>
            <person name="Schleper C."/>
            <person name="Guy L."/>
            <person name="Ettema T.J."/>
        </authorList>
    </citation>
    <scope>NUCLEOTIDE SEQUENCE</scope>
</reference>
<dbReference type="InterPro" id="IPR009337">
    <property type="entry name" value="DUF995"/>
</dbReference>
<name>A0A0F9EW91_9ZZZZ</name>